<organism evidence="4 5">
    <name type="scientific">Xyrichtys novacula</name>
    <name type="common">Pearly razorfish</name>
    <name type="synonym">Hemipteronotus novacula</name>
    <dbReference type="NCBI Taxonomy" id="13765"/>
    <lineage>
        <taxon>Eukaryota</taxon>
        <taxon>Metazoa</taxon>
        <taxon>Chordata</taxon>
        <taxon>Craniata</taxon>
        <taxon>Vertebrata</taxon>
        <taxon>Euteleostomi</taxon>
        <taxon>Actinopterygii</taxon>
        <taxon>Neopterygii</taxon>
        <taxon>Teleostei</taxon>
        <taxon>Neoteleostei</taxon>
        <taxon>Acanthomorphata</taxon>
        <taxon>Eupercaria</taxon>
        <taxon>Labriformes</taxon>
        <taxon>Labridae</taxon>
        <taxon>Xyrichtys</taxon>
    </lineage>
</organism>
<dbReference type="Gene3D" id="3.40.50.410">
    <property type="entry name" value="von Willebrand factor, type A domain"/>
    <property type="match status" value="1"/>
</dbReference>
<keyword evidence="2" id="KW-1133">Transmembrane helix</keyword>
<dbReference type="Proteomes" id="UP001178508">
    <property type="component" value="Chromosome 18"/>
</dbReference>
<feature type="region of interest" description="Disordered" evidence="1">
    <location>
        <begin position="287"/>
        <end position="314"/>
    </location>
</feature>
<keyword evidence="2" id="KW-0812">Transmembrane</keyword>
<dbReference type="InterPro" id="IPR036465">
    <property type="entry name" value="vWFA_dom_sf"/>
</dbReference>
<feature type="domain" description="VWFA" evidence="3">
    <location>
        <begin position="338"/>
        <end position="426"/>
    </location>
</feature>
<dbReference type="InterPro" id="IPR050525">
    <property type="entry name" value="ECM_Assembly_Org"/>
</dbReference>
<dbReference type="AlphaFoldDB" id="A0AAV1GYQ0"/>
<keyword evidence="5" id="KW-1185">Reference proteome</keyword>
<accession>A0AAV1GYQ0</accession>
<dbReference type="EMBL" id="OY660881">
    <property type="protein sequence ID" value="CAJ1078663.1"/>
    <property type="molecule type" value="Genomic_DNA"/>
</dbReference>
<protein>
    <submittedName>
        <fullName evidence="4">Collagen alpha-3(VI) chain-like, partial</fullName>
    </submittedName>
</protein>
<dbReference type="InterPro" id="IPR002035">
    <property type="entry name" value="VWF_A"/>
</dbReference>
<sequence length="459" mass="52152">MVNKFPELDGLMDGPFAVREGHGGGIPAWFSHRRNRNLRSLDAHTGTEPSELPDVQRNQYSVSSRLAENPQNVPIILPQPRPALLANEFPELAGLEDGSSSVRKIHRSWYRNKFRRIKESHLKSDDAHTGNEIIELPDVQENQKSPSSSLETTETDNNRDLGIETHRFHDVLTENELSELPDVKKERQVITIIQEPKDWIGNVMTRGRGVGKHYICKKIPELRCVKKNLDFLSSSMEKKKQGFSFAVSLKMRRPQLLPLCALLVVLFVGFLPNLHAQGTWTVTRKNRNRRSLDAHTGTEPSELPDIQRNQNSVSSRLAGRFPPVKMTETEERHLTGRDVVFLLDGTDDTITSFPTVRDFVQRVVERLLFDNNKYRVSVVQYSRDPTVQFYLNTYTTKEDIIEAVRRLTHKGGETRNTGAALQFLLRCFIEDEEATVVAPMCPPGCPVCGIPPKPECSRK</sequence>
<dbReference type="Pfam" id="PF00092">
    <property type="entry name" value="VWA"/>
    <property type="match status" value="1"/>
</dbReference>
<name>A0AAV1GYQ0_XYRNO</name>
<feature type="transmembrane region" description="Helical" evidence="2">
    <location>
        <begin position="256"/>
        <end position="274"/>
    </location>
</feature>
<gene>
    <name evidence="4" type="ORF">XNOV1_A009990</name>
</gene>
<evidence type="ECO:0000259" key="3">
    <source>
        <dbReference type="PROSITE" id="PS50234"/>
    </source>
</evidence>
<dbReference type="PROSITE" id="PS50234">
    <property type="entry name" value="VWFA"/>
    <property type="match status" value="1"/>
</dbReference>
<evidence type="ECO:0000313" key="5">
    <source>
        <dbReference type="Proteomes" id="UP001178508"/>
    </source>
</evidence>
<dbReference type="GO" id="GO:0005615">
    <property type="term" value="C:extracellular space"/>
    <property type="evidence" value="ECO:0007669"/>
    <property type="project" value="TreeGrafter"/>
</dbReference>
<dbReference type="GO" id="GO:0005581">
    <property type="term" value="C:collagen trimer"/>
    <property type="evidence" value="ECO:0007669"/>
    <property type="project" value="UniProtKB-KW"/>
</dbReference>
<dbReference type="PANTHER" id="PTHR24020">
    <property type="entry name" value="COLLAGEN ALPHA"/>
    <property type="match status" value="1"/>
</dbReference>
<evidence type="ECO:0000256" key="2">
    <source>
        <dbReference type="SAM" id="Phobius"/>
    </source>
</evidence>
<dbReference type="PANTHER" id="PTHR24020:SF13">
    <property type="entry name" value="COLLAGEN ALPHA-3(VI) CHAIN"/>
    <property type="match status" value="1"/>
</dbReference>
<reference evidence="4" key="1">
    <citation type="submission" date="2023-08" db="EMBL/GenBank/DDBJ databases">
        <authorList>
            <person name="Alioto T."/>
            <person name="Alioto T."/>
            <person name="Gomez Garrido J."/>
        </authorList>
    </citation>
    <scope>NUCLEOTIDE SEQUENCE</scope>
</reference>
<feature type="compositionally biased region" description="Polar residues" evidence="1">
    <location>
        <begin position="140"/>
        <end position="152"/>
    </location>
</feature>
<keyword evidence="2" id="KW-0472">Membrane</keyword>
<evidence type="ECO:0000256" key="1">
    <source>
        <dbReference type="SAM" id="MobiDB-lite"/>
    </source>
</evidence>
<keyword evidence="4" id="KW-0176">Collagen</keyword>
<feature type="region of interest" description="Disordered" evidence="1">
    <location>
        <begin position="121"/>
        <end position="161"/>
    </location>
</feature>
<dbReference type="SUPFAM" id="SSF53300">
    <property type="entry name" value="vWA-like"/>
    <property type="match status" value="1"/>
</dbReference>
<evidence type="ECO:0000313" key="4">
    <source>
        <dbReference type="EMBL" id="CAJ1078663.1"/>
    </source>
</evidence>
<proteinExistence type="predicted"/>